<dbReference type="SUPFAM" id="SSF48498">
    <property type="entry name" value="Tetracyclin repressor-like, C-terminal domain"/>
    <property type="match status" value="1"/>
</dbReference>
<dbReference type="PROSITE" id="PS50977">
    <property type="entry name" value="HTH_TETR_2"/>
    <property type="match status" value="1"/>
</dbReference>
<reference evidence="6 7" key="1">
    <citation type="submission" date="2024-03" db="EMBL/GenBank/DDBJ databases">
        <title>Draft genome sequence of Pseudonocardia nematodicida JCM 31783.</title>
        <authorList>
            <person name="Butdee W."/>
            <person name="Duangmal K."/>
        </authorList>
    </citation>
    <scope>NUCLEOTIDE SEQUENCE [LARGE SCALE GENOMIC DNA]</scope>
    <source>
        <strain evidence="6 7">JCM 31783</strain>
    </source>
</reference>
<keyword evidence="7" id="KW-1185">Reference proteome</keyword>
<name>A0ABV1KHI5_9PSEU</name>
<feature type="DNA-binding region" description="H-T-H motif" evidence="4">
    <location>
        <begin position="36"/>
        <end position="55"/>
    </location>
</feature>
<dbReference type="InterPro" id="IPR036271">
    <property type="entry name" value="Tet_transcr_reg_TetR-rel_C_sf"/>
</dbReference>
<evidence type="ECO:0000256" key="4">
    <source>
        <dbReference type="PROSITE-ProRule" id="PRU00335"/>
    </source>
</evidence>
<comment type="caution">
    <text evidence="6">The sequence shown here is derived from an EMBL/GenBank/DDBJ whole genome shotgun (WGS) entry which is preliminary data.</text>
</comment>
<evidence type="ECO:0000259" key="5">
    <source>
        <dbReference type="PROSITE" id="PS50977"/>
    </source>
</evidence>
<dbReference type="Gene3D" id="1.10.10.60">
    <property type="entry name" value="Homeodomain-like"/>
    <property type="match status" value="1"/>
</dbReference>
<dbReference type="InterPro" id="IPR011075">
    <property type="entry name" value="TetR_C"/>
</dbReference>
<dbReference type="InterPro" id="IPR001647">
    <property type="entry name" value="HTH_TetR"/>
</dbReference>
<evidence type="ECO:0000256" key="1">
    <source>
        <dbReference type="ARBA" id="ARBA00023015"/>
    </source>
</evidence>
<evidence type="ECO:0000313" key="6">
    <source>
        <dbReference type="EMBL" id="MEQ3553919.1"/>
    </source>
</evidence>
<evidence type="ECO:0000256" key="2">
    <source>
        <dbReference type="ARBA" id="ARBA00023125"/>
    </source>
</evidence>
<sequence>MKREPTGAAVLQPDKTASITGAVLAELVASGYGRLSMEAVARRAGVGKSALYRRWPGKREMVASALGELSVPSEPAPDTGTLRGDVRALLDGMLAWLTHPQIARILPDVSAEGVREPELAEAMRTAVGTPRRDAARAVLDRAAERGELGISPEIALDLIGAPLYWRLSVRHAAVETGELDELADALTRALRSS</sequence>
<evidence type="ECO:0000313" key="7">
    <source>
        <dbReference type="Proteomes" id="UP001494902"/>
    </source>
</evidence>
<proteinExistence type="predicted"/>
<keyword evidence="2 4" id="KW-0238">DNA-binding</keyword>
<dbReference type="EMBL" id="JBEDNQ010000012">
    <property type="protein sequence ID" value="MEQ3553919.1"/>
    <property type="molecule type" value="Genomic_DNA"/>
</dbReference>
<dbReference type="InterPro" id="IPR009057">
    <property type="entry name" value="Homeodomain-like_sf"/>
</dbReference>
<feature type="domain" description="HTH tetR-type" evidence="5">
    <location>
        <begin position="13"/>
        <end position="73"/>
    </location>
</feature>
<dbReference type="Proteomes" id="UP001494902">
    <property type="component" value="Unassembled WGS sequence"/>
</dbReference>
<dbReference type="InterPro" id="IPR050109">
    <property type="entry name" value="HTH-type_TetR-like_transc_reg"/>
</dbReference>
<dbReference type="RefSeq" id="WP_349300992.1">
    <property type="nucleotide sequence ID" value="NZ_JBEDNQ010000012.1"/>
</dbReference>
<dbReference type="Pfam" id="PF00440">
    <property type="entry name" value="TetR_N"/>
    <property type="match status" value="1"/>
</dbReference>
<accession>A0ABV1KHI5</accession>
<dbReference type="Pfam" id="PF16859">
    <property type="entry name" value="TetR_C_11"/>
    <property type="match status" value="1"/>
</dbReference>
<dbReference type="PANTHER" id="PTHR30055">
    <property type="entry name" value="HTH-TYPE TRANSCRIPTIONAL REGULATOR RUTR"/>
    <property type="match status" value="1"/>
</dbReference>
<dbReference type="Gene3D" id="1.10.357.10">
    <property type="entry name" value="Tetracycline Repressor, domain 2"/>
    <property type="match status" value="1"/>
</dbReference>
<evidence type="ECO:0000256" key="3">
    <source>
        <dbReference type="ARBA" id="ARBA00023163"/>
    </source>
</evidence>
<gene>
    <name evidence="6" type="ORF">WIS52_25885</name>
</gene>
<organism evidence="6 7">
    <name type="scientific">Pseudonocardia nematodicida</name>
    <dbReference type="NCBI Taxonomy" id="1206997"/>
    <lineage>
        <taxon>Bacteria</taxon>
        <taxon>Bacillati</taxon>
        <taxon>Actinomycetota</taxon>
        <taxon>Actinomycetes</taxon>
        <taxon>Pseudonocardiales</taxon>
        <taxon>Pseudonocardiaceae</taxon>
        <taxon>Pseudonocardia</taxon>
    </lineage>
</organism>
<dbReference type="SUPFAM" id="SSF46689">
    <property type="entry name" value="Homeodomain-like"/>
    <property type="match status" value="1"/>
</dbReference>
<protein>
    <submittedName>
        <fullName evidence="6">TetR/AcrR family transcriptional regulator</fullName>
    </submittedName>
</protein>
<keyword evidence="1" id="KW-0805">Transcription regulation</keyword>
<keyword evidence="3" id="KW-0804">Transcription</keyword>
<dbReference type="PANTHER" id="PTHR30055:SF148">
    <property type="entry name" value="TETR-FAMILY TRANSCRIPTIONAL REGULATOR"/>
    <property type="match status" value="1"/>
</dbReference>